<evidence type="ECO:0000256" key="6">
    <source>
        <dbReference type="ARBA" id="ARBA00022512"/>
    </source>
</evidence>
<dbReference type="InterPro" id="IPR027417">
    <property type="entry name" value="P-loop_NTPase"/>
</dbReference>
<keyword evidence="7" id="KW-0964">Secreted</keyword>
<dbReference type="InterPro" id="IPR012334">
    <property type="entry name" value="Pectin_lyas_fold"/>
</dbReference>
<evidence type="ECO:0000256" key="14">
    <source>
        <dbReference type="ARBA" id="ARBA00023316"/>
    </source>
</evidence>
<dbReference type="GO" id="GO:0046316">
    <property type="term" value="F:gluconokinase activity"/>
    <property type="evidence" value="ECO:0007669"/>
    <property type="project" value="UniProtKB-EC"/>
</dbReference>
<evidence type="ECO:0000256" key="3">
    <source>
        <dbReference type="ARBA" id="ARBA00008420"/>
    </source>
</evidence>
<dbReference type="FunFam" id="3.40.50.300:FF:000522">
    <property type="entry name" value="Gluconokinase"/>
    <property type="match status" value="1"/>
</dbReference>
<gene>
    <name evidence="19" type="ORF">EZV62_020884</name>
</gene>
<dbReference type="Gene3D" id="2.160.20.10">
    <property type="entry name" value="Single-stranded right-handed beta-helix, Pectin lyase-like"/>
    <property type="match status" value="1"/>
</dbReference>
<evidence type="ECO:0000256" key="9">
    <source>
        <dbReference type="ARBA" id="ARBA00022741"/>
    </source>
</evidence>
<sequence>MGSDLNGKVIVIMGVSGAGKSTVGGKLAKVLNCDFLDADDFHPQSNKEKMHQGIALSEEDRIPWLEAIRDSVRESIINGKTVILGCSALQKRYREILRSADSSYQFGSYASPLKFILLDTPVELLAARLEARAAKGEHFMPAALLQSQLDLLQIDDSEGIYKVDATSHPEAIKMGKLNMAAMLLMLMFVSIADAQVFDIGKYGGKPNSDIAQALTSAYKEACASTTPSKVVVPKGTYNLSPVNFEGPCKAPIEFQFQGTFIAATEKTTEESWVAFSNINGLTVSGGGVFDGQGPTAWGKCEKNEYCKSLPMNFRFNFIVGGSVTDITSKDSKQFHVNLLGCKDLDFIRFTISAPGESVNTDGIHIGRSSGIKVIDSNIKTGDDCVSIGDGSQQITIQGVTCGPGHGISVGSLGKYKNEEAVVGVTVRHCTFTGTSNGVRIKTWPASYEGSVSDMHFEDLIMNNVANPVLIDQAYCPWNQCNAKVPSKVKISGVTFKNIKGTSSTPIAVKLACSSGFPCQGVELADIDLKYTGKEAPAALSQCSNVQPKVSGRMNPPACTAPVSLN</sequence>
<dbReference type="GO" id="GO:0004650">
    <property type="term" value="F:polygalacturonase activity"/>
    <property type="evidence" value="ECO:0007669"/>
    <property type="project" value="InterPro"/>
</dbReference>
<evidence type="ECO:0000256" key="2">
    <source>
        <dbReference type="ARBA" id="ARBA00004875"/>
    </source>
</evidence>
<keyword evidence="9" id="KW-0547">Nucleotide-binding</keyword>
<evidence type="ECO:0000313" key="19">
    <source>
        <dbReference type="EMBL" id="TXG55628.1"/>
    </source>
</evidence>
<dbReference type="AlphaFoldDB" id="A0A5C7HFW2"/>
<evidence type="ECO:0000256" key="17">
    <source>
        <dbReference type="PROSITE-ProRule" id="PRU10052"/>
    </source>
</evidence>
<dbReference type="SMART" id="SM00710">
    <property type="entry name" value="PbH1"/>
    <property type="match status" value="5"/>
</dbReference>
<dbReference type="Pfam" id="PF00295">
    <property type="entry name" value="Glyco_hydro_28"/>
    <property type="match status" value="1"/>
</dbReference>
<dbReference type="Gene3D" id="3.40.50.300">
    <property type="entry name" value="P-loop containing nucleotide triphosphate hydrolases"/>
    <property type="match status" value="1"/>
</dbReference>
<protein>
    <recommendedName>
        <fullName evidence="5">gluconokinase</fullName>
        <ecNumber evidence="5">2.7.1.12</ecNumber>
    </recommendedName>
    <alternativeName>
        <fullName evidence="15">Gluconate kinase</fullName>
    </alternativeName>
</protein>
<keyword evidence="20" id="KW-1185">Reference proteome</keyword>
<evidence type="ECO:0000256" key="5">
    <source>
        <dbReference type="ARBA" id="ARBA00012054"/>
    </source>
</evidence>
<dbReference type="UniPathway" id="UPA00792"/>
<dbReference type="NCBIfam" id="TIGR01313">
    <property type="entry name" value="therm_gnt_kin"/>
    <property type="match status" value="1"/>
</dbReference>
<dbReference type="EC" id="2.7.1.12" evidence="5"/>
<evidence type="ECO:0000256" key="18">
    <source>
        <dbReference type="RuleBase" id="RU361169"/>
    </source>
</evidence>
<keyword evidence="8" id="KW-0808">Transferase</keyword>
<evidence type="ECO:0000256" key="10">
    <source>
        <dbReference type="ARBA" id="ARBA00022777"/>
    </source>
</evidence>
<dbReference type="InterPro" id="IPR006626">
    <property type="entry name" value="PbH1"/>
</dbReference>
<comment type="caution">
    <text evidence="19">The sequence shown here is derived from an EMBL/GenBank/DDBJ whole genome shotgun (WGS) entry which is preliminary data.</text>
</comment>
<dbReference type="InterPro" id="IPR000743">
    <property type="entry name" value="Glyco_hydro_28"/>
</dbReference>
<dbReference type="InterPro" id="IPR011050">
    <property type="entry name" value="Pectin_lyase_fold/virulence"/>
</dbReference>
<comment type="pathway">
    <text evidence="2">Carbohydrate acid metabolism; D-gluconate degradation.</text>
</comment>
<feature type="active site" evidence="17">
    <location>
        <position position="405"/>
    </location>
</feature>
<evidence type="ECO:0000256" key="8">
    <source>
        <dbReference type="ARBA" id="ARBA00022679"/>
    </source>
</evidence>
<keyword evidence="12" id="KW-0067">ATP-binding</keyword>
<evidence type="ECO:0000256" key="16">
    <source>
        <dbReference type="ARBA" id="ARBA00048090"/>
    </source>
</evidence>
<dbReference type="InterPro" id="IPR006001">
    <property type="entry name" value="Therm_gnt_kin"/>
</dbReference>
<organism evidence="19 20">
    <name type="scientific">Acer yangbiense</name>
    <dbReference type="NCBI Taxonomy" id="1000413"/>
    <lineage>
        <taxon>Eukaryota</taxon>
        <taxon>Viridiplantae</taxon>
        <taxon>Streptophyta</taxon>
        <taxon>Embryophyta</taxon>
        <taxon>Tracheophyta</taxon>
        <taxon>Spermatophyta</taxon>
        <taxon>Magnoliopsida</taxon>
        <taxon>eudicotyledons</taxon>
        <taxon>Gunneridae</taxon>
        <taxon>Pentapetalae</taxon>
        <taxon>rosids</taxon>
        <taxon>malvids</taxon>
        <taxon>Sapindales</taxon>
        <taxon>Sapindaceae</taxon>
        <taxon>Hippocastanoideae</taxon>
        <taxon>Acereae</taxon>
        <taxon>Acer</taxon>
    </lineage>
</organism>
<dbReference type="PROSITE" id="PS00502">
    <property type="entry name" value="POLYGALACTURONASE"/>
    <property type="match status" value="1"/>
</dbReference>
<evidence type="ECO:0000313" key="20">
    <source>
        <dbReference type="Proteomes" id="UP000323000"/>
    </source>
</evidence>
<keyword evidence="13 18" id="KW-0326">Glycosidase</keyword>
<dbReference type="GO" id="GO:0071555">
    <property type="term" value="P:cell wall organization"/>
    <property type="evidence" value="ECO:0007669"/>
    <property type="project" value="UniProtKB-KW"/>
</dbReference>
<comment type="similarity">
    <text evidence="4 18">Belongs to the glycosyl hydrolase 28 family.</text>
</comment>
<dbReference type="SUPFAM" id="SSF51126">
    <property type="entry name" value="Pectin lyase-like"/>
    <property type="match status" value="1"/>
</dbReference>
<dbReference type="OrthoDB" id="187139at2759"/>
<reference evidence="20" key="1">
    <citation type="journal article" date="2019" name="Gigascience">
        <title>De novo genome assembly of the endangered Acer yangbiense, a plant species with extremely small populations endemic to Yunnan Province, China.</title>
        <authorList>
            <person name="Yang J."/>
            <person name="Wariss H.M."/>
            <person name="Tao L."/>
            <person name="Zhang R."/>
            <person name="Yun Q."/>
            <person name="Hollingsworth P."/>
            <person name="Dao Z."/>
            <person name="Luo G."/>
            <person name="Guo H."/>
            <person name="Ma Y."/>
            <person name="Sun W."/>
        </authorList>
    </citation>
    <scope>NUCLEOTIDE SEQUENCE [LARGE SCALE GENOMIC DNA]</scope>
    <source>
        <strain evidence="20">cv. Malutang</strain>
    </source>
</reference>
<evidence type="ECO:0000256" key="7">
    <source>
        <dbReference type="ARBA" id="ARBA00022525"/>
    </source>
</evidence>
<proteinExistence type="inferred from homology"/>
<evidence type="ECO:0000256" key="1">
    <source>
        <dbReference type="ARBA" id="ARBA00004191"/>
    </source>
</evidence>
<comment type="similarity">
    <text evidence="3">Belongs to the gluconokinase GntK/GntV family.</text>
</comment>
<name>A0A5C7HFW2_9ROSI</name>
<dbReference type="GO" id="GO:0005975">
    <property type="term" value="P:carbohydrate metabolic process"/>
    <property type="evidence" value="ECO:0007669"/>
    <property type="project" value="InterPro"/>
</dbReference>
<keyword evidence="10" id="KW-0418">Kinase</keyword>
<dbReference type="SUPFAM" id="SSF52540">
    <property type="entry name" value="P-loop containing nucleoside triphosphate hydrolases"/>
    <property type="match status" value="1"/>
</dbReference>
<evidence type="ECO:0000256" key="15">
    <source>
        <dbReference type="ARBA" id="ARBA00029835"/>
    </source>
</evidence>
<evidence type="ECO:0000256" key="12">
    <source>
        <dbReference type="ARBA" id="ARBA00022840"/>
    </source>
</evidence>
<dbReference type="Proteomes" id="UP000323000">
    <property type="component" value="Chromosome 9"/>
</dbReference>
<dbReference type="Pfam" id="PF13671">
    <property type="entry name" value="AAA_33"/>
    <property type="match status" value="1"/>
</dbReference>
<dbReference type="CDD" id="cd02021">
    <property type="entry name" value="GntK"/>
    <property type="match status" value="1"/>
</dbReference>
<dbReference type="GO" id="GO:0005524">
    <property type="term" value="F:ATP binding"/>
    <property type="evidence" value="ECO:0007669"/>
    <property type="project" value="UniProtKB-KW"/>
</dbReference>
<accession>A0A5C7HFW2</accession>
<comment type="subcellular location">
    <subcellularLocation>
        <location evidence="1">Secreted</location>
        <location evidence="1">Cell wall</location>
    </subcellularLocation>
</comment>
<keyword evidence="14" id="KW-0961">Cell wall biogenesis/degradation</keyword>
<evidence type="ECO:0000256" key="11">
    <source>
        <dbReference type="ARBA" id="ARBA00022801"/>
    </source>
</evidence>
<evidence type="ECO:0000256" key="13">
    <source>
        <dbReference type="ARBA" id="ARBA00023295"/>
    </source>
</evidence>
<keyword evidence="6" id="KW-0134">Cell wall</keyword>
<dbReference type="EMBL" id="VAHF01000009">
    <property type="protein sequence ID" value="TXG55628.1"/>
    <property type="molecule type" value="Genomic_DNA"/>
</dbReference>
<dbReference type="PANTHER" id="PTHR31375">
    <property type="match status" value="1"/>
</dbReference>
<comment type="catalytic activity">
    <reaction evidence="16">
        <text>D-gluconate + ATP = 6-phospho-D-gluconate + ADP + H(+)</text>
        <dbReference type="Rhea" id="RHEA:19433"/>
        <dbReference type="ChEBI" id="CHEBI:15378"/>
        <dbReference type="ChEBI" id="CHEBI:18391"/>
        <dbReference type="ChEBI" id="CHEBI:30616"/>
        <dbReference type="ChEBI" id="CHEBI:58759"/>
        <dbReference type="ChEBI" id="CHEBI:456216"/>
        <dbReference type="EC" id="2.7.1.12"/>
    </reaction>
</comment>
<keyword evidence="11 18" id="KW-0378">Hydrolase</keyword>
<evidence type="ECO:0000256" key="4">
    <source>
        <dbReference type="ARBA" id="ARBA00008834"/>
    </source>
</evidence>
<dbReference type="FunFam" id="2.160.20.10:FF:000004">
    <property type="entry name" value="Pectin lyase-like superfamily protein"/>
    <property type="match status" value="1"/>
</dbReference>